<evidence type="ECO:0000256" key="1">
    <source>
        <dbReference type="SAM" id="MobiDB-lite"/>
    </source>
</evidence>
<proteinExistence type="predicted"/>
<dbReference type="SUPFAM" id="SSF52540">
    <property type="entry name" value="P-loop containing nucleoside triphosphate hydrolases"/>
    <property type="match status" value="1"/>
</dbReference>
<dbReference type="PANTHER" id="PTHR35894:SF1">
    <property type="entry name" value="PHOSPHORIBULOKINASE _ URIDINE KINASE FAMILY"/>
    <property type="match status" value="1"/>
</dbReference>
<organism evidence="2 3">
    <name type="scientific">Candidatus Dojkabacteria bacterium</name>
    <dbReference type="NCBI Taxonomy" id="2099670"/>
    <lineage>
        <taxon>Bacteria</taxon>
        <taxon>Candidatus Dojkabacteria</taxon>
    </lineage>
</organism>
<evidence type="ECO:0000313" key="2">
    <source>
        <dbReference type="EMBL" id="TXG76982.1"/>
    </source>
</evidence>
<dbReference type="Gene3D" id="3.40.50.300">
    <property type="entry name" value="P-loop containing nucleotide triphosphate hydrolases"/>
    <property type="match status" value="1"/>
</dbReference>
<evidence type="ECO:0008006" key="4">
    <source>
        <dbReference type="Google" id="ProtNLM"/>
    </source>
</evidence>
<evidence type="ECO:0000313" key="3">
    <source>
        <dbReference type="Proteomes" id="UP000321026"/>
    </source>
</evidence>
<reference evidence="2 3" key="1">
    <citation type="submission" date="2018-09" db="EMBL/GenBank/DDBJ databases">
        <title>Metagenome Assembled Genomes from an Advanced Water Purification Facility.</title>
        <authorList>
            <person name="Stamps B.W."/>
            <person name="Spear J.R."/>
        </authorList>
    </citation>
    <scope>NUCLEOTIDE SEQUENCE [LARGE SCALE GENOMIC DNA]</scope>
    <source>
        <strain evidence="2">Bin_63_2</strain>
    </source>
</reference>
<dbReference type="EMBL" id="SSDS01000058">
    <property type="protein sequence ID" value="TXG76982.1"/>
    <property type="molecule type" value="Genomic_DNA"/>
</dbReference>
<comment type="caution">
    <text evidence="2">The sequence shown here is derived from an EMBL/GenBank/DDBJ whole genome shotgun (WGS) entry which is preliminary data.</text>
</comment>
<protein>
    <recommendedName>
        <fullName evidence="4">AAA family ATPase</fullName>
    </recommendedName>
</protein>
<dbReference type="Proteomes" id="UP000321026">
    <property type="component" value="Unassembled WGS sequence"/>
</dbReference>
<feature type="region of interest" description="Disordered" evidence="1">
    <location>
        <begin position="1"/>
        <end position="38"/>
    </location>
</feature>
<dbReference type="PANTHER" id="PTHR35894">
    <property type="entry name" value="GENERAL SECRETION PATHWAY PROTEIN A-RELATED"/>
    <property type="match status" value="1"/>
</dbReference>
<dbReference type="Pfam" id="PF05621">
    <property type="entry name" value="TniB"/>
    <property type="match status" value="1"/>
</dbReference>
<dbReference type="AlphaFoldDB" id="A0A5C7J7R0"/>
<accession>A0A5C7J7R0</accession>
<sequence>MVVSGVKTEHADRAAEPDAARSVGGGLFADPAPSNAVREDPELARQRAIQGDKASRLQFFKQRVILTRAFQSALDTACFLVDQAEYVDEPGGLMVLGEGGCGKSFLGEQLIARYPRHETLYRLEVPVALVDLYSGPDEKDVMIAILEQHGERVSRNDVTANTLEDKLVASFARVGGRCLVLDEAQRLATFTASKRKSDRLMGPVGERIKRIYSRARIAIILLGTPALRDLIDSDAQYRTRWSAAVTLQPFERDSVFLGVLNGLSRALPLAGPSLLSSEEVGYAIWDACEGYFRRLKNLLTNALAIALDEGATSIQVRHLRVAFVRTGNSDMANPFDRLKG</sequence>
<dbReference type="InterPro" id="IPR052026">
    <property type="entry name" value="ExeA_AAA_ATPase_DNA-bind"/>
</dbReference>
<dbReference type="InterPro" id="IPR027417">
    <property type="entry name" value="P-loop_NTPase"/>
</dbReference>
<dbReference type="InterPro" id="IPR008868">
    <property type="entry name" value="TniB"/>
</dbReference>
<gene>
    <name evidence="2" type="ORF">E6Q11_03680</name>
</gene>
<name>A0A5C7J7R0_9BACT</name>
<feature type="compositionally biased region" description="Basic and acidic residues" evidence="1">
    <location>
        <begin position="7"/>
        <end position="19"/>
    </location>
</feature>